<proteinExistence type="predicted"/>
<dbReference type="PANTHER" id="PTHR31672:SF2">
    <property type="entry name" value="F-BOX DOMAIN-CONTAINING PROTEIN"/>
    <property type="match status" value="1"/>
</dbReference>
<accession>A0A2R6W3M7</accession>
<evidence type="ECO:0000256" key="1">
    <source>
        <dbReference type="SAM" id="MobiDB-lite"/>
    </source>
</evidence>
<sequence length="448" mass="52000">MEPERDQHQPEDAWESLPIDFLIKILRDYDLPISTLLECRSVRKKWKEIIDGPDLRNKIWKNSVIVFNASLQDTAYFCCRDRWITRNLTFRPNELVAADGGLLCFGDRFSTAYVMYNPVPDKFLLLDVPREIDGEDTVIVGMQMCKVVGLIVDQSTKNFKLVLGGVLVATDRLRTLIYDSTTGTWSWGVHPFPEWMKSVWGIGRSIVCDRCLYWLVWDPFRGKMRALLIFDLEKGTWNALVEESMEGTPINLQMAAYEGHVCLLTSNWKPLEEEFDRRSDVANFLRNRIVRNMDGALIRRVRGVYDGGLITRHILRWNMDGPSDEAAARRFIYQWARGYPTVFKFYATGGSDAFFVFDEERKELDVVKYWAELNLIFFLPQPPFHSRNPLQNFVYAPTPIDPWCAITPSPRGSVGQGWIRQHEFKAQEQRREEEDMREAPTQALGQFG</sequence>
<evidence type="ECO:0000313" key="2">
    <source>
        <dbReference type="EMBL" id="PTQ28433.1"/>
    </source>
</evidence>
<dbReference type="OrthoDB" id="1107553at2759"/>
<keyword evidence="3" id="KW-1185">Reference proteome</keyword>
<protein>
    <recommendedName>
        <fullName evidence="4">F-box domain-containing protein</fullName>
    </recommendedName>
</protein>
<dbReference type="EMBL" id="KZ772834">
    <property type="protein sequence ID" value="PTQ28433.1"/>
    <property type="molecule type" value="Genomic_DNA"/>
</dbReference>
<dbReference type="Gramene" id="Mp4g18830.1">
    <property type="protein sequence ID" value="Mp4g18830.1.cds1"/>
    <property type="gene ID" value="Mp4g18830"/>
</dbReference>
<dbReference type="Gene3D" id="1.20.1280.50">
    <property type="match status" value="1"/>
</dbReference>
<dbReference type="Proteomes" id="UP000244005">
    <property type="component" value="Unassembled WGS sequence"/>
</dbReference>
<name>A0A2R6W3M7_MARPO</name>
<dbReference type="InterPro" id="IPR050796">
    <property type="entry name" value="SCF_F-box_component"/>
</dbReference>
<gene>
    <name evidence="2" type="ORF">MARPO_0164s0026</name>
</gene>
<feature type="compositionally biased region" description="Basic and acidic residues" evidence="1">
    <location>
        <begin position="425"/>
        <end position="438"/>
    </location>
</feature>
<evidence type="ECO:0000313" key="3">
    <source>
        <dbReference type="Proteomes" id="UP000244005"/>
    </source>
</evidence>
<organism evidence="2 3">
    <name type="scientific">Marchantia polymorpha</name>
    <name type="common">Common liverwort</name>
    <name type="synonym">Marchantia aquatica</name>
    <dbReference type="NCBI Taxonomy" id="3197"/>
    <lineage>
        <taxon>Eukaryota</taxon>
        <taxon>Viridiplantae</taxon>
        <taxon>Streptophyta</taxon>
        <taxon>Embryophyta</taxon>
        <taxon>Marchantiophyta</taxon>
        <taxon>Marchantiopsida</taxon>
        <taxon>Marchantiidae</taxon>
        <taxon>Marchantiales</taxon>
        <taxon>Marchantiaceae</taxon>
        <taxon>Marchantia</taxon>
    </lineage>
</organism>
<reference evidence="3" key="1">
    <citation type="journal article" date="2017" name="Cell">
        <title>Insights into land plant evolution garnered from the Marchantia polymorpha genome.</title>
        <authorList>
            <person name="Bowman J.L."/>
            <person name="Kohchi T."/>
            <person name="Yamato K.T."/>
            <person name="Jenkins J."/>
            <person name="Shu S."/>
            <person name="Ishizaki K."/>
            <person name="Yamaoka S."/>
            <person name="Nishihama R."/>
            <person name="Nakamura Y."/>
            <person name="Berger F."/>
            <person name="Adam C."/>
            <person name="Aki S.S."/>
            <person name="Althoff F."/>
            <person name="Araki T."/>
            <person name="Arteaga-Vazquez M.A."/>
            <person name="Balasubrmanian S."/>
            <person name="Barry K."/>
            <person name="Bauer D."/>
            <person name="Boehm C.R."/>
            <person name="Briginshaw L."/>
            <person name="Caballero-Perez J."/>
            <person name="Catarino B."/>
            <person name="Chen F."/>
            <person name="Chiyoda S."/>
            <person name="Chovatia M."/>
            <person name="Davies K.M."/>
            <person name="Delmans M."/>
            <person name="Demura T."/>
            <person name="Dierschke T."/>
            <person name="Dolan L."/>
            <person name="Dorantes-Acosta A.E."/>
            <person name="Eklund D.M."/>
            <person name="Florent S.N."/>
            <person name="Flores-Sandoval E."/>
            <person name="Fujiyama A."/>
            <person name="Fukuzawa H."/>
            <person name="Galik B."/>
            <person name="Grimanelli D."/>
            <person name="Grimwood J."/>
            <person name="Grossniklaus U."/>
            <person name="Hamada T."/>
            <person name="Haseloff J."/>
            <person name="Hetherington A.J."/>
            <person name="Higo A."/>
            <person name="Hirakawa Y."/>
            <person name="Hundley H.N."/>
            <person name="Ikeda Y."/>
            <person name="Inoue K."/>
            <person name="Inoue S.I."/>
            <person name="Ishida S."/>
            <person name="Jia Q."/>
            <person name="Kakita M."/>
            <person name="Kanazawa T."/>
            <person name="Kawai Y."/>
            <person name="Kawashima T."/>
            <person name="Kennedy M."/>
            <person name="Kinose K."/>
            <person name="Kinoshita T."/>
            <person name="Kohara Y."/>
            <person name="Koide E."/>
            <person name="Komatsu K."/>
            <person name="Kopischke S."/>
            <person name="Kubo M."/>
            <person name="Kyozuka J."/>
            <person name="Lagercrantz U."/>
            <person name="Lin S.S."/>
            <person name="Lindquist E."/>
            <person name="Lipzen A.M."/>
            <person name="Lu C.W."/>
            <person name="De Luna E."/>
            <person name="Martienssen R.A."/>
            <person name="Minamino N."/>
            <person name="Mizutani M."/>
            <person name="Mizutani M."/>
            <person name="Mochizuki N."/>
            <person name="Monte I."/>
            <person name="Mosher R."/>
            <person name="Nagasaki H."/>
            <person name="Nakagami H."/>
            <person name="Naramoto S."/>
            <person name="Nishitani K."/>
            <person name="Ohtani M."/>
            <person name="Okamoto T."/>
            <person name="Okumura M."/>
            <person name="Phillips J."/>
            <person name="Pollak B."/>
            <person name="Reinders A."/>
            <person name="Rovekamp M."/>
            <person name="Sano R."/>
            <person name="Sawa S."/>
            <person name="Schmid M.W."/>
            <person name="Shirakawa M."/>
            <person name="Solano R."/>
            <person name="Spunde A."/>
            <person name="Suetsugu N."/>
            <person name="Sugano S."/>
            <person name="Sugiyama A."/>
            <person name="Sun R."/>
            <person name="Suzuki Y."/>
            <person name="Takenaka M."/>
            <person name="Takezawa D."/>
            <person name="Tomogane H."/>
            <person name="Tsuzuki M."/>
            <person name="Ueda T."/>
            <person name="Umeda M."/>
            <person name="Ward J.M."/>
            <person name="Watanabe Y."/>
            <person name="Yazaki K."/>
            <person name="Yokoyama R."/>
            <person name="Yoshitake Y."/>
            <person name="Yotsui I."/>
            <person name="Zachgo S."/>
            <person name="Schmutz J."/>
        </authorList>
    </citation>
    <scope>NUCLEOTIDE SEQUENCE [LARGE SCALE GENOMIC DNA]</scope>
    <source>
        <strain evidence="3">Tak-1</strain>
    </source>
</reference>
<evidence type="ECO:0008006" key="4">
    <source>
        <dbReference type="Google" id="ProtNLM"/>
    </source>
</evidence>
<dbReference type="AlphaFoldDB" id="A0A2R6W3M7"/>
<feature type="region of interest" description="Disordered" evidence="1">
    <location>
        <begin position="425"/>
        <end position="448"/>
    </location>
</feature>
<dbReference type="PANTHER" id="PTHR31672">
    <property type="entry name" value="BNACNNG10540D PROTEIN"/>
    <property type="match status" value="1"/>
</dbReference>